<dbReference type="SMART" id="SM00142">
    <property type="entry name" value="PI3K_C2"/>
    <property type="match status" value="1"/>
</dbReference>
<dbReference type="InterPro" id="IPR042236">
    <property type="entry name" value="PI3K_accessory_sf"/>
</dbReference>
<comment type="caution">
    <text evidence="15">The sequence shown here is derived from an EMBL/GenBank/DDBJ whole genome shotgun (WGS) entry which is preliminary data.</text>
</comment>
<dbReference type="Pfam" id="PF00454">
    <property type="entry name" value="PI3_PI4_kinase"/>
    <property type="match status" value="1"/>
</dbReference>
<dbReference type="PROSITE" id="PS00915">
    <property type="entry name" value="PI3_4_KINASE_1"/>
    <property type="match status" value="1"/>
</dbReference>
<dbReference type="GO" id="GO:0035005">
    <property type="term" value="F:1-phosphatidylinositol-4-phosphate 3-kinase activity"/>
    <property type="evidence" value="ECO:0007669"/>
    <property type="project" value="TreeGrafter"/>
</dbReference>
<evidence type="ECO:0000259" key="11">
    <source>
        <dbReference type="PROSITE" id="PS51544"/>
    </source>
</evidence>
<dbReference type="GO" id="GO:0005942">
    <property type="term" value="C:phosphatidylinositol 3-kinase complex"/>
    <property type="evidence" value="ECO:0007669"/>
    <property type="project" value="TreeGrafter"/>
</dbReference>
<dbReference type="OrthoDB" id="67688at2759"/>
<dbReference type="InterPro" id="IPR002420">
    <property type="entry name" value="PI3K-type_C2_dom"/>
</dbReference>
<dbReference type="GO" id="GO:0005886">
    <property type="term" value="C:plasma membrane"/>
    <property type="evidence" value="ECO:0007669"/>
    <property type="project" value="TreeGrafter"/>
</dbReference>
<organism evidence="15 16">
    <name type="scientific">Polysphondylium violaceum</name>
    <dbReference type="NCBI Taxonomy" id="133409"/>
    <lineage>
        <taxon>Eukaryota</taxon>
        <taxon>Amoebozoa</taxon>
        <taxon>Evosea</taxon>
        <taxon>Eumycetozoa</taxon>
        <taxon>Dictyostelia</taxon>
        <taxon>Dictyosteliales</taxon>
        <taxon>Dictyosteliaceae</taxon>
        <taxon>Polysphondylium</taxon>
    </lineage>
</organism>
<dbReference type="InterPro" id="IPR001263">
    <property type="entry name" value="PI3K_accessory_dom"/>
</dbReference>
<keyword evidence="16" id="KW-1185">Reference proteome</keyword>
<dbReference type="GO" id="GO:0005737">
    <property type="term" value="C:cytoplasm"/>
    <property type="evidence" value="ECO:0007669"/>
    <property type="project" value="TreeGrafter"/>
</dbReference>
<dbReference type="Gene3D" id="1.10.1070.11">
    <property type="entry name" value="Phosphatidylinositol 3-/4-kinase, catalytic domain"/>
    <property type="match status" value="1"/>
</dbReference>
<dbReference type="GO" id="GO:0005524">
    <property type="term" value="F:ATP binding"/>
    <property type="evidence" value="ECO:0007669"/>
    <property type="project" value="UniProtKB-KW"/>
</dbReference>
<evidence type="ECO:0000256" key="3">
    <source>
        <dbReference type="ARBA" id="ARBA00022679"/>
    </source>
</evidence>
<feature type="domain" description="PI3K-ABD" evidence="11">
    <location>
        <begin position="427"/>
        <end position="523"/>
    </location>
</feature>
<evidence type="ECO:0000256" key="7">
    <source>
        <dbReference type="PROSITE-ProRule" id="PRU00880"/>
    </source>
</evidence>
<proteinExistence type="inferred from homology"/>
<evidence type="ECO:0000256" key="2">
    <source>
        <dbReference type="ARBA" id="ARBA00012073"/>
    </source>
</evidence>
<comment type="similarity">
    <text evidence="7">Belongs to the PI3/PI4-kinase family.</text>
</comment>
<feature type="domain" description="PIK helical" evidence="12">
    <location>
        <begin position="945"/>
        <end position="1121"/>
    </location>
</feature>
<feature type="domain" description="PI3K/PI4K catalytic" evidence="10">
    <location>
        <begin position="1185"/>
        <end position="1462"/>
    </location>
</feature>
<dbReference type="FunFam" id="3.30.1010.10:FF:000008">
    <property type="entry name" value="Phosphatidylinositol 4,5-bisphosphate 3-kinase catalytic subunit gamma"/>
    <property type="match status" value="1"/>
</dbReference>
<dbReference type="SMART" id="SM00144">
    <property type="entry name" value="PI3K_rbd"/>
    <property type="match status" value="1"/>
</dbReference>
<sequence>MSDLSDQNTAISTTTTTITTTTLCEEYKLNSSTNSNNSSDNNNDLHVSIGAIQIAEENKRVENENKEITELYKQKNMEFHRKEVTRLREGSILNLEKKGLVSLISQRFQTPDTASYTKPNGVAAISIKERIISQKKEFEKKKVDEEIQQREKVINLTENGVLEESVLIERMNKIRKTVTPESQDIDEKEEQKNNKTNSHAKSAENTGKDSSSASTSTNEQKSHIKKTGDSTSTPSASIPPLNISPISLKQIQQQPPQVISSPKSIPTTSATPTGPTSKKPKKSDDKKVKANKKVASPSVSVSASPSSPALGGVSSPSGTVRRRRGGKELVALSKDFEKNIQIYMTIPNLTQVIKNPQPPQPITPVTQNFINELIASNSPAPLLSAQDSSLSLHKINNTLSNASGGSKLVSSSDSQLLTSTSLRVKALKAPFEILFILPNQSKKKLMCKGSDTIEQIKERLTTEYLSVFISKSTSPVKYGADSFVLLDYHNTPLERTLTLNKCEYVIDKRSNGLLPKLKMVEKSQFLDADPVNELTAIENETIKKLVPNINNWKGEEVDYFRKLTSRLRYEALPDIKGSIQSTLLVRLSPLPVPVISSRILVSVFLAITQVTKTLIIEPGETADDLLVRIYTKNYAKHLPNVKPSDFVLKVIGSADYIHGPHDMRTFETIRTHIIQGTKPLLTMIQRPKAELDPPPFTPRFDYPPEIAIDYDVNEYSSKSNEFDVLTHISIRDIKKPLKVKVMGACAIPTSYLKDEDSISVIVSMAIFHGIECLSKGSTSLISTAPISLVSPSGLETLPTFSIDWNETITFTNLDYANIPMDARLCISLYATTNTSGTTSNTTLVSSDGVNDISSGTNNNNSTEIDTTSLSKKDFAIGWVNLMLSDFKSELRSGIQQLTLWPDDIANPLGTCSNNPSSQAVTLLLQFEEFAQPVIFPSKNTKIPIVEPPTINSNDMREFFEGIIKLDPLSDLSKEKYSQLWALRHYSMLFPQVLPRLMLSVPWTQANAVDEAHSLISKWPKLKPYDALELLDAKHADRILREYAVSCLDELTDEELLDILLQLVQVLKYEPYHDTKLSRFLLKKAILSRSIGHAFFWYLKSDLHVDSISERFGILLESYLIASGMHRGELLKQLVVIDYLTDIAKKIKPLKDQDRREFMMKEMELIDWPKRFHLTLNPRFESNGLIISKCRYMDSKKLPLRLSFTNTDMGAESIEVIFKVGDDLRQDMLTLQMIKLMDKLWQKEGLDFKMSPYGCISTGDMIGMIEVVLNAETTAKIQKGAGGATAAFKLDPLANWLLAHNKTEPEYNKAVDTFILSCAGYCVATYVLGIGDRHNDNLMCTKLGRLFHIDFGHFLGNYKKKFGFKRERAPFVFTPDFCYVMGGKDSAKFSQFVNYCCDAYNILRKNAKLFMNLFAMMVSTGIPELQSMQDLNYLKESFSLELSEEKAREKFIGLIHESLSTKTTQFNNAIHILAH</sequence>
<feature type="coiled-coil region" evidence="8">
    <location>
        <begin position="51"/>
        <end position="78"/>
    </location>
</feature>
<evidence type="ECO:0000256" key="5">
    <source>
        <dbReference type="ARBA" id="ARBA00022777"/>
    </source>
</evidence>
<dbReference type="GO" id="GO:0050920">
    <property type="term" value="P:regulation of chemotaxis"/>
    <property type="evidence" value="ECO:0007669"/>
    <property type="project" value="UniProtKB-ARBA"/>
</dbReference>
<name>A0A8J4VBT0_9MYCE</name>
<evidence type="ECO:0000259" key="12">
    <source>
        <dbReference type="PROSITE" id="PS51545"/>
    </source>
</evidence>
<evidence type="ECO:0000313" key="16">
    <source>
        <dbReference type="Proteomes" id="UP000695562"/>
    </source>
</evidence>
<keyword evidence="8" id="KW-0175">Coiled coil</keyword>
<feature type="compositionally biased region" description="Low complexity" evidence="9">
    <location>
        <begin position="243"/>
        <end position="277"/>
    </location>
</feature>
<dbReference type="Pfam" id="PF00613">
    <property type="entry name" value="PI3Ka"/>
    <property type="match status" value="1"/>
</dbReference>
<dbReference type="InterPro" id="IPR016024">
    <property type="entry name" value="ARM-type_fold"/>
</dbReference>
<dbReference type="Pfam" id="PF00792">
    <property type="entry name" value="PI3K_C2"/>
    <property type="match status" value="1"/>
</dbReference>
<dbReference type="GO" id="GO:0032060">
    <property type="term" value="P:bleb assembly"/>
    <property type="evidence" value="ECO:0007669"/>
    <property type="project" value="UniProtKB-ARBA"/>
</dbReference>
<dbReference type="Gene3D" id="2.60.40.150">
    <property type="entry name" value="C2 domain"/>
    <property type="match status" value="1"/>
</dbReference>
<evidence type="ECO:0000256" key="9">
    <source>
        <dbReference type="SAM" id="MobiDB-lite"/>
    </source>
</evidence>
<dbReference type="InterPro" id="IPR036940">
    <property type="entry name" value="PI3/4_kinase_cat_sf"/>
</dbReference>
<dbReference type="GO" id="GO:0016477">
    <property type="term" value="P:cell migration"/>
    <property type="evidence" value="ECO:0007669"/>
    <property type="project" value="TreeGrafter"/>
</dbReference>
<evidence type="ECO:0000259" key="13">
    <source>
        <dbReference type="PROSITE" id="PS51546"/>
    </source>
</evidence>
<feature type="region of interest" description="Disordered" evidence="9">
    <location>
        <begin position="177"/>
        <end position="325"/>
    </location>
</feature>
<evidence type="ECO:0000256" key="1">
    <source>
        <dbReference type="ARBA" id="ARBA00001498"/>
    </source>
</evidence>
<evidence type="ECO:0000259" key="10">
    <source>
        <dbReference type="PROSITE" id="PS50290"/>
    </source>
</evidence>
<dbReference type="InterPro" id="IPR035892">
    <property type="entry name" value="C2_domain_sf"/>
</dbReference>
<dbReference type="EMBL" id="AJWJ01000003">
    <property type="protein sequence ID" value="KAF2078509.1"/>
    <property type="molecule type" value="Genomic_DNA"/>
</dbReference>
<comment type="catalytic activity">
    <reaction evidence="1">
        <text>a 1,2-diacyl-sn-glycero-3-phospho-(1D-myo-inositol) + ATP = a 1,2-diacyl-sn-glycero-3-phospho-(1D-myo-inositol-3-phosphate) + ADP + H(+)</text>
        <dbReference type="Rhea" id="RHEA:12709"/>
        <dbReference type="ChEBI" id="CHEBI:15378"/>
        <dbReference type="ChEBI" id="CHEBI:30616"/>
        <dbReference type="ChEBI" id="CHEBI:57880"/>
        <dbReference type="ChEBI" id="CHEBI:58088"/>
        <dbReference type="ChEBI" id="CHEBI:456216"/>
        <dbReference type="EC" id="2.7.1.137"/>
    </reaction>
</comment>
<dbReference type="InterPro" id="IPR018936">
    <property type="entry name" value="PI3/4_kinase_CS"/>
</dbReference>
<dbReference type="PROSITE" id="PS51544">
    <property type="entry name" value="PI3K_ABD"/>
    <property type="match status" value="1"/>
</dbReference>
<dbReference type="PROSITE" id="PS51547">
    <property type="entry name" value="C2_PI3K"/>
    <property type="match status" value="1"/>
</dbReference>
<evidence type="ECO:0000256" key="4">
    <source>
        <dbReference type="ARBA" id="ARBA00022741"/>
    </source>
</evidence>
<protein>
    <recommendedName>
        <fullName evidence="2">phosphatidylinositol 3-kinase</fullName>
        <ecNumber evidence="2">2.7.1.137</ecNumber>
    </recommendedName>
</protein>
<evidence type="ECO:0000256" key="6">
    <source>
        <dbReference type="ARBA" id="ARBA00022840"/>
    </source>
</evidence>
<dbReference type="GO" id="GO:0043491">
    <property type="term" value="P:phosphatidylinositol 3-kinase/protein kinase B signal transduction"/>
    <property type="evidence" value="ECO:0007669"/>
    <property type="project" value="TreeGrafter"/>
</dbReference>
<dbReference type="PROSITE" id="PS50290">
    <property type="entry name" value="PI3_4_KINASE_3"/>
    <property type="match status" value="1"/>
</dbReference>
<dbReference type="InterPro" id="IPR003113">
    <property type="entry name" value="PI3K_ABD"/>
</dbReference>
<dbReference type="InterPro" id="IPR015433">
    <property type="entry name" value="PI3/4_kinase"/>
</dbReference>
<keyword evidence="4" id="KW-0547">Nucleotide-binding</keyword>
<dbReference type="Proteomes" id="UP000695562">
    <property type="component" value="Unassembled WGS sequence"/>
</dbReference>
<gene>
    <name evidence="15" type="ORF">CYY_000134</name>
</gene>
<dbReference type="GO" id="GO:0009617">
    <property type="term" value="P:response to bacterium"/>
    <property type="evidence" value="ECO:0007669"/>
    <property type="project" value="UniProtKB-ARBA"/>
</dbReference>
<dbReference type="InterPro" id="IPR000403">
    <property type="entry name" value="PI3/4_kinase_cat_dom"/>
</dbReference>
<dbReference type="Pfam" id="PF00794">
    <property type="entry name" value="PI3K_rbd"/>
    <property type="match status" value="1"/>
</dbReference>
<dbReference type="CDD" id="cd00891">
    <property type="entry name" value="PI3Kc"/>
    <property type="match status" value="1"/>
</dbReference>
<feature type="domain" description="PI3K-RBD" evidence="13">
    <location>
        <begin position="596"/>
        <end position="685"/>
    </location>
</feature>
<feature type="domain" description="C2 PI3K-type" evidence="14">
    <location>
        <begin position="733"/>
        <end position="936"/>
    </location>
</feature>
<evidence type="ECO:0000256" key="8">
    <source>
        <dbReference type="SAM" id="Coils"/>
    </source>
</evidence>
<dbReference type="PROSITE" id="PS00916">
    <property type="entry name" value="PI3_4_KINASE_2"/>
    <property type="match status" value="1"/>
</dbReference>
<feature type="compositionally biased region" description="Low complexity" evidence="9">
    <location>
        <begin position="293"/>
        <end position="318"/>
    </location>
</feature>
<keyword evidence="3" id="KW-0808">Transferase</keyword>
<dbReference type="InterPro" id="IPR035448">
    <property type="entry name" value="PI3Kc"/>
</dbReference>
<reference evidence="15" key="1">
    <citation type="submission" date="2020-01" db="EMBL/GenBank/DDBJ databases">
        <title>Development of genomics and gene disruption for Polysphondylium violaceum indicates a role for the polyketide synthase stlB in stalk morphogenesis.</title>
        <authorList>
            <person name="Narita B."/>
            <person name="Kawabe Y."/>
            <person name="Kin K."/>
            <person name="Saito T."/>
            <person name="Gibbs R."/>
            <person name="Kuspa A."/>
            <person name="Muzny D."/>
            <person name="Queller D."/>
            <person name="Richards S."/>
            <person name="Strassman J."/>
            <person name="Sucgang R."/>
            <person name="Worley K."/>
            <person name="Schaap P."/>
        </authorList>
    </citation>
    <scope>NUCLEOTIDE SEQUENCE</scope>
    <source>
        <strain evidence="15">QSvi11</strain>
    </source>
</reference>
<dbReference type="SUPFAM" id="SSF56112">
    <property type="entry name" value="Protein kinase-like (PK-like)"/>
    <property type="match status" value="1"/>
</dbReference>
<evidence type="ECO:0000313" key="15">
    <source>
        <dbReference type="EMBL" id="KAF2078509.1"/>
    </source>
</evidence>
<feature type="compositionally biased region" description="Polar residues" evidence="9">
    <location>
        <begin position="194"/>
        <end position="219"/>
    </location>
</feature>
<dbReference type="GO" id="GO:0048015">
    <property type="term" value="P:phosphatidylinositol-mediated signaling"/>
    <property type="evidence" value="ECO:0007669"/>
    <property type="project" value="TreeGrafter"/>
</dbReference>
<dbReference type="CDD" id="cd00872">
    <property type="entry name" value="PI3Ka_I"/>
    <property type="match status" value="1"/>
</dbReference>
<dbReference type="SUPFAM" id="SSF49562">
    <property type="entry name" value="C2 domain (Calcium/lipid-binding domain, CaLB)"/>
    <property type="match status" value="1"/>
</dbReference>
<dbReference type="SUPFAM" id="SSF48371">
    <property type="entry name" value="ARM repeat"/>
    <property type="match status" value="1"/>
</dbReference>
<dbReference type="PANTHER" id="PTHR10048">
    <property type="entry name" value="PHOSPHATIDYLINOSITOL KINASE"/>
    <property type="match status" value="1"/>
</dbReference>
<dbReference type="InterPro" id="IPR011009">
    <property type="entry name" value="Kinase-like_dom_sf"/>
</dbReference>
<keyword evidence="5" id="KW-0418">Kinase</keyword>
<dbReference type="InterPro" id="IPR029071">
    <property type="entry name" value="Ubiquitin-like_domsf"/>
</dbReference>
<dbReference type="CDD" id="cd08380">
    <property type="entry name" value="C2_PI3K_like"/>
    <property type="match status" value="1"/>
</dbReference>
<dbReference type="SMART" id="SM00146">
    <property type="entry name" value="PI3Kc"/>
    <property type="match status" value="1"/>
</dbReference>
<dbReference type="SMART" id="SM00145">
    <property type="entry name" value="PI3Ka"/>
    <property type="match status" value="1"/>
</dbReference>
<dbReference type="Gene3D" id="3.10.20.770">
    <property type="match status" value="1"/>
</dbReference>
<keyword evidence="6" id="KW-0067">ATP-binding</keyword>
<dbReference type="GO" id="GO:0031267">
    <property type="term" value="F:small GTPase binding"/>
    <property type="evidence" value="ECO:0007669"/>
    <property type="project" value="UniProtKB-ARBA"/>
</dbReference>
<dbReference type="FunFam" id="1.10.1070.11:FF:000001">
    <property type="entry name" value="Phosphatidylinositol 4,5-bisphosphate 3-kinase catalytic subunit"/>
    <property type="match status" value="1"/>
</dbReference>
<dbReference type="PANTHER" id="PTHR10048:SF14">
    <property type="entry name" value="LD28067P"/>
    <property type="match status" value="1"/>
</dbReference>
<accession>A0A8J4VBT0</accession>
<dbReference type="SUPFAM" id="SSF54236">
    <property type="entry name" value="Ubiquitin-like"/>
    <property type="match status" value="1"/>
</dbReference>
<dbReference type="GO" id="GO:0016303">
    <property type="term" value="F:1-phosphatidylinositol-3-kinase activity"/>
    <property type="evidence" value="ECO:0007669"/>
    <property type="project" value="UniProtKB-EC"/>
</dbReference>
<evidence type="ECO:0000259" key="14">
    <source>
        <dbReference type="PROSITE" id="PS51547"/>
    </source>
</evidence>
<dbReference type="EC" id="2.7.1.137" evidence="2"/>
<dbReference type="Gene3D" id="3.30.1010.10">
    <property type="entry name" value="Phosphatidylinositol 3-kinase Catalytic Subunit, Chain A, domain 4"/>
    <property type="match status" value="1"/>
</dbReference>
<dbReference type="PROSITE" id="PS51546">
    <property type="entry name" value="PI3K_RBD"/>
    <property type="match status" value="1"/>
</dbReference>
<dbReference type="Gene3D" id="1.25.40.70">
    <property type="entry name" value="Phosphatidylinositol 3-kinase, accessory domain (PIK)"/>
    <property type="match status" value="1"/>
</dbReference>
<dbReference type="InterPro" id="IPR000341">
    <property type="entry name" value="PI3K_Ras-bd_dom"/>
</dbReference>
<dbReference type="PROSITE" id="PS51545">
    <property type="entry name" value="PIK_HELICAL"/>
    <property type="match status" value="1"/>
</dbReference>